<evidence type="ECO:0000256" key="4">
    <source>
        <dbReference type="ARBA" id="ARBA00023136"/>
    </source>
</evidence>
<dbReference type="RefSeq" id="WP_262434848.1">
    <property type="nucleotide sequence ID" value="NZ_JACRTF010000001.1"/>
</dbReference>
<dbReference type="Pfam" id="PF14322">
    <property type="entry name" value="SusD-like_3"/>
    <property type="match status" value="1"/>
</dbReference>
<evidence type="ECO:0000259" key="7">
    <source>
        <dbReference type="Pfam" id="PF07980"/>
    </source>
</evidence>
<name>A0A926IKB9_9BACT</name>
<evidence type="ECO:0000256" key="2">
    <source>
        <dbReference type="ARBA" id="ARBA00006275"/>
    </source>
</evidence>
<evidence type="ECO:0000256" key="6">
    <source>
        <dbReference type="SAM" id="SignalP"/>
    </source>
</evidence>
<dbReference type="InterPro" id="IPR033985">
    <property type="entry name" value="SusD-like_N"/>
</dbReference>
<dbReference type="Gene3D" id="1.10.3780.10">
    <property type="entry name" value="SusD-like"/>
    <property type="match status" value="1"/>
</dbReference>
<dbReference type="InterPro" id="IPR012944">
    <property type="entry name" value="SusD_RagB_dom"/>
</dbReference>
<comment type="similarity">
    <text evidence="2">Belongs to the SusD family.</text>
</comment>
<evidence type="ECO:0000259" key="8">
    <source>
        <dbReference type="Pfam" id="PF14322"/>
    </source>
</evidence>
<evidence type="ECO:0000256" key="1">
    <source>
        <dbReference type="ARBA" id="ARBA00004442"/>
    </source>
</evidence>
<protein>
    <submittedName>
        <fullName evidence="9">RagB/SusD family nutrient uptake outer membrane protein</fullName>
    </submittedName>
</protein>
<feature type="domain" description="RagB/SusD" evidence="7">
    <location>
        <begin position="363"/>
        <end position="515"/>
    </location>
</feature>
<dbReference type="EMBL" id="JACRTF010000001">
    <property type="protein sequence ID" value="MBC8593742.1"/>
    <property type="molecule type" value="Genomic_DNA"/>
</dbReference>
<evidence type="ECO:0000256" key="5">
    <source>
        <dbReference type="ARBA" id="ARBA00023237"/>
    </source>
</evidence>
<comment type="subcellular location">
    <subcellularLocation>
        <location evidence="1">Cell outer membrane</location>
    </subcellularLocation>
</comment>
<reference evidence="9" key="1">
    <citation type="submission" date="2020-08" db="EMBL/GenBank/DDBJ databases">
        <title>Genome public.</title>
        <authorList>
            <person name="Liu C."/>
            <person name="Sun Q."/>
        </authorList>
    </citation>
    <scope>NUCLEOTIDE SEQUENCE</scope>
    <source>
        <strain evidence="9">N12</strain>
    </source>
</reference>
<dbReference type="AlphaFoldDB" id="A0A926IKB9"/>
<dbReference type="Gene3D" id="1.25.40.10">
    <property type="entry name" value="Tetratricopeptide repeat domain"/>
    <property type="match status" value="1"/>
</dbReference>
<dbReference type="InterPro" id="IPR011990">
    <property type="entry name" value="TPR-like_helical_dom_sf"/>
</dbReference>
<organism evidence="9 10">
    <name type="scientific">Jilunia laotingensis</name>
    <dbReference type="NCBI Taxonomy" id="2763675"/>
    <lineage>
        <taxon>Bacteria</taxon>
        <taxon>Pseudomonadati</taxon>
        <taxon>Bacteroidota</taxon>
        <taxon>Bacteroidia</taxon>
        <taxon>Bacteroidales</taxon>
        <taxon>Bacteroidaceae</taxon>
        <taxon>Jilunia</taxon>
    </lineage>
</organism>
<dbReference type="SUPFAM" id="SSF48452">
    <property type="entry name" value="TPR-like"/>
    <property type="match status" value="1"/>
</dbReference>
<feature type="chain" id="PRO_5039083992" evidence="6">
    <location>
        <begin position="26"/>
        <end position="517"/>
    </location>
</feature>
<accession>A0A926IKB9</accession>
<dbReference type="Proteomes" id="UP000651085">
    <property type="component" value="Unassembled WGS sequence"/>
</dbReference>
<dbReference type="Gene3D" id="1.25.40.390">
    <property type="match status" value="1"/>
</dbReference>
<dbReference type="CDD" id="cd08977">
    <property type="entry name" value="SusD"/>
    <property type="match status" value="1"/>
</dbReference>
<keyword evidence="3 6" id="KW-0732">Signal</keyword>
<comment type="caution">
    <text evidence="9">The sequence shown here is derived from an EMBL/GenBank/DDBJ whole genome shotgun (WGS) entry which is preliminary data.</text>
</comment>
<dbReference type="GO" id="GO:0009279">
    <property type="term" value="C:cell outer membrane"/>
    <property type="evidence" value="ECO:0007669"/>
    <property type="project" value="UniProtKB-SubCell"/>
</dbReference>
<feature type="signal peptide" evidence="6">
    <location>
        <begin position="1"/>
        <end position="25"/>
    </location>
</feature>
<evidence type="ECO:0000256" key="3">
    <source>
        <dbReference type="ARBA" id="ARBA00022729"/>
    </source>
</evidence>
<keyword evidence="5" id="KW-0998">Cell outer membrane</keyword>
<evidence type="ECO:0000313" key="9">
    <source>
        <dbReference type="EMBL" id="MBC8593742.1"/>
    </source>
</evidence>
<sequence>MKTRFFKYILPALSLALTVNLTSCVGDLDVSPIDPNIDVYFNQDANFAKIYAGLAITGNQGPAGQPDIADTDEGASGLMRMMFNINELSTDEAICAWTGDTDVFPLNYTRFTASNGVVLNMFNRLYIQIAQCNNFLIQTEGISDDKTALQRAEVRFIRALDYYYLVDLYGNVPFVDEVTGIGAYIPERITRTDLFNYIVKELKEIEPVMKAPRTNEYGRADQAAVWMLLSRLYLNAEVYTGTPNWTDAATYAKKVMDAGYVLEPKYEDMFKADNDKSTEMVMPICFDGVYARSWSGMFFVCSFITGDMDSEANFGTVEAWGGNRARVALVKKFAQDGNLANVKDERAMFWTENRTLEIEKPSEFTEGYSITKFKNVTKDGKIGSDPNKQFPDMDFPLFRLAEANLTFAEATLRAGGSKTDALKAVNDLRKRAKATEITESQLTLDFLLDEKAREFYFEAQRRVDLIRFNKYTSNYTWDWKGGSPEGVSVSNYLTLLPIPVAQLAANSNLIQNPGYNN</sequence>
<feature type="domain" description="SusD-like N-terminal" evidence="8">
    <location>
        <begin position="95"/>
        <end position="234"/>
    </location>
</feature>
<evidence type="ECO:0000313" key="10">
    <source>
        <dbReference type="Proteomes" id="UP000651085"/>
    </source>
</evidence>
<keyword evidence="4" id="KW-0472">Membrane</keyword>
<gene>
    <name evidence="9" type="ORF">H8744_10885</name>
</gene>
<dbReference type="Pfam" id="PF07980">
    <property type="entry name" value="SusD_RagB"/>
    <property type="match status" value="1"/>
</dbReference>
<keyword evidence="10" id="KW-1185">Reference proteome</keyword>
<proteinExistence type="inferred from homology"/>